<dbReference type="KEGG" id="cpis:HS961_16600"/>
<sequence>MTDSCANFNRRQMLLGLLAAAGTGTAWANTAWPNKAIRMIVPGPAGSGGDIFARMLLPPLQTTLKESLYVENKAGANGIIGNDHVAKAQADGYTLLFSPSSSIAINPIIQPKMPYDAMRDLAPVAQVGAAGVLLVANPATGFKNLADMVQYAKAHPGRLAYGSWGSGSTGHLVMEGIKAHYGLDMPHVPYKGTAVELGDLLANTIGVGFMDIASPIPHVRSGKLRALGATGSARGPALQDVPTLTEQGYTFDADGWYGVFAPAKTDPKIIDRLNADLGQALGSPEMKAKFAEQNMLIPAHKSATEFSQVVKNDMALWQQLAKVAKLKVD</sequence>
<evidence type="ECO:0000313" key="4">
    <source>
        <dbReference type="Proteomes" id="UP000515240"/>
    </source>
</evidence>
<feature type="chain" id="PRO_5028805832" evidence="2">
    <location>
        <begin position="29"/>
        <end position="329"/>
    </location>
</feature>
<comment type="similarity">
    <text evidence="1">Belongs to the UPF0065 (bug) family.</text>
</comment>
<dbReference type="Gene3D" id="3.40.190.10">
    <property type="entry name" value="Periplasmic binding protein-like II"/>
    <property type="match status" value="1"/>
</dbReference>
<dbReference type="PROSITE" id="PS51318">
    <property type="entry name" value="TAT"/>
    <property type="match status" value="1"/>
</dbReference>
<dbReference type="RefSeq" id="WP_182323872.1">
    <property type="nucleotide sequence ID" value="NZ_CP058554.1"/>
</dbReference>
<dbReference type="PANTHER" id="PTHR42928">
    <property type="entry name" value="TRICARBOXYLATE-BINDING PROTEIN"/>
    <property type="match status" value="1"/>
</dbReference>
<dbReference type="Pfam" id="PF03401">
    <property type="entry name" value="TctC"/>
    <property type="match status" value="1"/>
</dbReference>
<dbReference type="Gene3D" id="3.40.190.150">
    <property type="entry name" value="Bordetella uptake gene, domain 1"/>
    <property type="match status" value="1"/>
</dbReference>
<dbReference type="Proteomes" id="UP000515240">
    <property type="component" value="Chromosome"/>
</dbReference>
<protein>
    <submittedName>
        <fullName evidence="3">Tripartite tricarboxylate transporter substrate binding protein</fullName>
    </submittedName>
</protein>
<dbReference type="PIRSF" id="PIRSF017082">
    <property type="entry name" value="YflP"/>
    <property type="match status" value="1"/>
</dbReference>
<organism evidence="3 4">
    <name type="scientific">Comamonas piscis</name>
    <dbReference type="NCBI Taxonomy" id="1562974"/>
    <lineage>
        <taxon>Bacteria</taxon>
        <taxon>Pseudomonadati</taxon>
        <taxon>Pseudomonadota</taxon>
        <taxon>Betaproteobacteria</taxon>
        <taxon>Burkholderiales</taxon>
        <taxon>Comamonadaceae</taxon>
        <taxon>Comamonas</taxon>
    </lineage>
</organism>
<name>A0A7G5EJZ7_9BURK</name>
<feature type="signal peptide" evidence="2">
    <location>
        <begin position="1"/>
        <end position="28"/>
    </location>
</feature>
<evidence type="ECO:0000256" key="1">
    <source>
        <dbReference type="ARBA" id="ARBA00006987"/>
    </source>
</evidence>
<dbReference type="InterPro" id="IPR005064">
    <property type="entry name" value="BUG"/>
</dbReference>
<dbReference type="CDD" id="cd13578">
    <property type="entry name" value="PBP2_Bug27"/>
    <property type="match status" value="1"/>
</dbReference>
<keyword evidence="2" id="KW-0732">Signal</keyword>
<dbReference type="InterPro" id="IPR042100">
    <property type="entry name" value="Bug_dom1"/>
</dbReference>
<accession>A0A7G5EJZ7</accession>
<dbReference type="EMBL" id="CP058554">
    <property type="protein sequence ID" value="QMV74322.1"/>
    <property type="molecule type" value="Genomic_DNA"/>
</dbReference>
<dbReference type="PANTHER" id="PTHR42928:SF5">
    <property type="entry name" value="BLR1237 PROTEIN"/>
    <property type="match status" value="1"/>
</dbReference>
<dbReference type="InterPro" id="IPR006311">
    <property type="entry name" value="TAT_signal"/>
</dbReference>
<evidence type="ECO:0000313" key="3">
    <source>
        <dbReference type="EMBL" id="QMV74322.1"/>
    </source>
</evidence>
<dbReference type="SUPFAM" id="SSF53850">
    <property type="entry name" value="Periplasmic binding protein-like II"/>
    <property type="match status" value="1"/>
</dbReference>
<dbReference type="AlphaFoldDB" id="A0A7G5EJZ7"/>
<evidence type="ECO:0000256" key="2">
    <source>
        <dbReference type="SAM" id="SignalP"/>
    </source>
</evidence>
<proteinExistence type="inferred from homology"/>
<gene>
    <name evidence="3" type="ORF">HS961_16600</name>
</gene>
<keyword evidence="4" id="KW-1185">Reference proteome</keyword>
<reference evidence="3 4" key="1">
    <citation type="journal article" date="2020" name="G3 (Bethesda)">
        <title>CeMbio - The Caenorhabditis elegans Microbiome Resource.</title>
        <authorList>
            <person name="Dirksen P."/>
            <person name="Assie A."/>
            <person name="Zimmermann J."/>
            <person name="Zhang F."/>
            <person name="Tietje A.M."/>
            <person name="Marsh S.A."/>
            <person name="Felix M.A."/>
            <person name="Shapira M."/>
            <person name="Kaleta C."/>
            <person name="Schulenburg H."/>
            <person name="Samuel B."/>
        </authorList>
    </citation>
    <scope>NUCLEOTIDE SEQUENCE [LARGE SCALE GENOMIC DNA]</scope>
    <source>
        <strain evidence="3 4">BIGb0172</strain>
    </source>
</reference>